<dbReference type="Proteomes" id="UP000789759">
    <property type="component" value="Unassembled WGS sequence"/>
</dbReference>
<evidence type="ECO:0000313" key="1">
    <source>
        <dbReference type="EMBL" id="CAG8477875.1"/>
    </source>
</evidence>
<keyword evidence="2" id="KW-1185">Reference proteome</keyword>
<protein>
    <submittedName>
        <fullName evidence="1">13472_t:CDS:1</fullName>
    </submittedName>
</protein>
<gene>
    <name evidence="1" type="ORF">CPELLU_LOCUS1384</name>
</gene>
<accession>A0A9N8Z5J8</accession>
<comment type="caution">
    <text evidence="1">The sequence shown here is derived from an EMBL/GenBank/DDBJ whole genome shotgun (WGS) entry which is preliminary data.</text>
</comment>
<sequence>MLLYALIIEIAILMLYNNNIKNAVSSVMPAGGWVEGRRVLLWASPADV</sequence>
<dbReference type="EMBL" id="CAJVQA010000497">
    <property type="protein sequence ID" value="CAG8477875.1"/>
    <property type="molecule type" value="Genomic_DNA"/>
</dbReference>
<proteinExistence type="predicted"/>
<dbReference type="AlphaFoldDB" id="A0A9N8Z5J8"/>
<reference evidence="1" key="1">
    <citation type="submission" date="2021-06" db="EMBL/GenBank/DDBJ databases">
        <authorList>
            <person name="Kallberg Y."/>
            <person name="Tangrot J."/>
            <person name="Rosling A."/>
        </authorList>
    </citation>
    <scope>NUCLEOTIDE SEQUENCE</scope>
    <source>
        <strain evidence="1">FL966</strain>
    </source>
</reference>
<name>A0A9N8Z5J8_9GLOM</name>
<evidence type="ECO:0000313" key="2">
    <source>
        <dbReference type="Proteomes" id="UP000789759"/>
    </source>
</evidence>
<organism evidence="1 2">
    <name type="scientific">Cetraspora pellucida</name>
    <dbReference type="NCBI Taxonomy" id="1433469"/>
    <lineage>
        <taxon>Eukaryota</taxon>
        <taxon>Fungi</taxon>
        <taxon>Fungi incertae sedis</taxon>
        <taxon>Mucoromycota</taxon>
        <taxon>Glomeromycotina</taxon>
        <taxon>Glomeromycetes</taxon>
        <taxon>Diversisporales</taxon>
        <taxon>Gigasporaceae</taxon>
        <taxon>Cetraspora</taxon>
    </lineage>
</organism>